<evidence type="ECO:0000259" key="9">
    <source>
        <dbReference type="Pfam" id="PF00073"/>
    </source>
</evidence>
<evidence type="ECO:0000256" key="7">
    <source>
        <dbReference type="ARBA" id="ARBA00022844"/>
    </source>
</evidence>
<sequence>MAIDLQFELDANLIYRAQSKQEKRMIMSESKNQTKPAVEALSDNDLRETEVVKDQQELTQFLDEAAEIKTEVETKEIKLPPNPYINQDISDILARAYPITTFQWTRNDSEGSCIKRFSFPEALFNQKIIWEKINHFEFFRADLKIKVKINASLYHYGKLIGVWRPIAMGKTTYVCMPGDDRTPGAYDNMYSLSSNPHMVVSPNNTDSNEMEIPFAIPLDWIDLKAYATPLNMNSHQRIMNNMGIFELWVLNPLVAKNIANDPPAYVTVYASFENVEIAGYTTTSIQYIQHELQLYTSKITPSGIFGIDDYKVINDMPKAQSKTTGISYAPMHIASSQPEMDYTQVLNLSVPKKDDSLTQYLTEPCLLMIKEIATSASAGTNVAKIPVRPNVMPYSSQYPYSIYRAIFHNRLSFYSQLFRYWRGTIRYSFQITCSRFHSMRLRVYWSPSALKDTDRTNAEAFTISKVVDIEGETNFEMDVPWLQPWKALQIGSRKNGKDDLPNGFLYVDVVNPIVYPESPIPPIRMNVWISAGTDFEFVLLRSHQYELPYKVMPEPNTEYKVNQIGERIQKLGDKVDEMMRDSYPHLYEDEAPKMQAFEPMIEVGSQMPIQKAPEGKELKDGITSLSHLTGKPSFFMTIPKDKSEQSIMPFSIERTLYYNTNSGYFAKNSIYTPVLMTHAMFNSDIRLKVLYFDGSIITITPDCGSDLSTTSVSPYPSTPAEALRNDANNQLAYFDGDMTVRDVIVPTYTNLRRIPFIVTQTWSSTNCPVLFPKVLVTAYGATTDSTVLASLENLALSHPVGPPLDTWVV</sequence>
<dbReference type="InterPro" id="IPR033703">
    <property type="entry name" value="Rhv-like"/>
</dbReference>
<reference evidence="10" key="1">
    <citation type="journal article" date="2023" name="Nat. Commun.">
        <title>Virus diversity, wildlife-domestic animal circulation and potential zoonotic viruses of small mammals, pangolins and zoo animals.</title>
        <authorList>
            <person name="Cui X."/>
            <person name="Fan K."/>
            <person name="Liang X."/>
            <person name="Gong W."/>
            <person name="Chen W."/>
            <person name="He B."/>
            <person name="Chen X."/>
            <person name="Wang H."/>
            <person name="Wang X."/>
            <person name="Zhang P."/>
            <person name="Lu X."/>
            <person name="Chen R."/>
            <person name="Lin K."/>
            <person name="Liu J."/>
            <person name="Zhai J."/>
            <person name="Liu D.X."/>
            <person name="Shan F."/>
            <person name="Li Y."/>
            <person name="Chen R.A."/>
            <person name="Meng H."/>
            <person name="Li X."/>
            <person name="Mi S."/>
            <person name="Jiang J."/>
            <person name="Zhou N."/>
            <person name="Chen Z."/>
            <person name="Zou J.-J."/>
            <person name="Ge D."/>
            <person name="Yang Q."/>
            <person name="He K."/>
            <person name="Chen T."/>
            <person name="Wu Y.-J."/>
            <person name="Lu H."/>
            <person name="Irwin D.M."/>
            <person name="Shen X."/>
            <person name="Hu Y."/>
            <person name="Lu X."/>
            <person name="Ding C."/>
            <person name="Guan Y."/>
            <person name="Tu C."/>
            <person name="Shen Y."/>
        </authorList>
    </citation>
    <scope>NUCLEOTIDE SEQUENCE</scope>
    <source>
        <strain evidence="10">SC/C4-29.18b/2021</strain>
    </source>
</reference>
<dbReference type="EMBL" id="OQ363750">
    <property type="protein sequence ID" value="WFG77339.1"/>
    <property type="molecule type" value="Genomic_RNA"/>
</dbReference>
<dbReference type="GO" id="GO:0005198">
    <property type="term" value="F:structural molecule activity"/>
    <property type="evidence" value="ECO:0007669"/>
    <property type="project" value="InterPro"/>
</dbReference>
<evidence type="ECO:0000256" key="1">
    <source>
        <dbReference type="ARBA" id="ARBA00004328"/>
    </source>
</evidence>
<keyword evidence="7" id="KW-0946">Virion</keyword>
<keyword evidence="6" id="KW-1161">Viral attachment to host cell</keyword>
<feature type="domain" description="Picornavirus capsid" evidence="9">
    <location>
        <begin position="95"/>
        <end position="214"/>
    </location>
</feature>
<dbReference type="SUPFAM" id="SSF88633">
    <property type="entry name" value="Positive stranded ssRNA viruses"/>
    <property type="match status" value="2"/>
</dbReference>
<evidence type="ECO:0000256" key="2">
    <source>
        <dbReference type="ARBA" id="ARBA00004340"/>
    </source>
</evidence>
<keyword evidence="4" id="KW-0167">Capsid protein</keyword>
<organism evidence="10">
    <name type="scientific">Insectivora picornavirus</name>
    <dbReference type="NCBI Taxonomy" id="3039002"/>
    <lineage>
        <taxon>Viruses</taxon>
        <taxon>Riboviria</taxon>
        <taxon>Orthornavirae</taxon>
        <taxon>Pisuviricota</taxon>
        <taxon>Pisoniviricetes</taxon>
        <taxon>Picornavirales</taxon>
        <taxon>Picornaviridae</taxon>
    </lineage>
</organism>
<keyword evidence="5" id="KW-0945">Host-virus interaction</keyword>
<proteinExistence type="predicted"/>
<dbReference type="CDD" id="cd00205">
    <property type="entry name" value="rhv_like"/>
    <property type="match status" value="2"/>
</dbReference>
<accession>A0AAT9TZ12</accession>
<dbReference type="Gene3D" id="2.60.120.20">
    <property type="match status" value="2"/>
</dbReference>
<evidence type="ECO:0000256" key="3">
    <source>
        <dbReference type="ARBA" id="ARBA00020107"/>
    </source>
</evidence>
<keyword evidence="8" id="KW-1160">Virus entry into host cell</keyword>
<comment type="subcellular location">
    <subcellularLocation>
        <location evidence="2">Host cell</location>
    </subcellularLocation>
    <subcellularLocation>
        <location evidence="1">Virion</location>
    </subcellularLocation>
</comment>
<dbReference type="GO" id="GO:0046718">
    <property type="term" value="P:symbiont entry into host cell"/>
    <property type="evidence" value="ECO:0007669"/>
    <property type="project" value="UniProtKB-KW"/>
</dbReference>
<feature type="domain" description="Picornavirus capsid" evidence="9">
    <location>
        <begin position="416"/>
        <end position="488"/>
    </location>
</feature>
<dbReference type="GO" id="GO:0019062">
    <property type="term" value="P:virion attachment to host cell"/>
    <property type="evidence" value="ECO:0007669"/>
    <property type="project" value="UniProtKB-KW"/>
</dbReference>
<dbReference type="GO" id="GO:0043657">
    <property type="term" value="C:host cell"/>
    <property type="evidence" value="ECO:0007669"/>
    <property type="project" value="UniProtKB-SubCell"/>
</dbReference>
<evidence type="ECO:0000256" key="6">
    <source>
        <dbReference type="ARBA" id="ARBA00022804"/>
    </source>
</evidence>
<dbReference type="InterPro" id="IPR001676">
    <property type="entry name" value="Picornavirus_capsid"/>
</dbReference>
<evidence type="ECO:0000256" key="8">
    <source>
        <dbReference type="ARBA" id="ARBA00023296"/>
    </source>
</evidence>
<name>A0AAT9TZ12_9PICO</name>
<evidence type="ECO:0000256" key="4">
    <source>
        <dbReference type="ARBA" id="ARBA00022561"/>
    </source>
</evidence>
<dbReference type="InterPro" id="IPR029053">
    <property type="entry name" value="Viral_coat"/>
</dbReference>
<evidence type="ECO:0000256" key="5">
    <source>
        <dbReference type="ARBA" id="ARBA00022581"/>
    </source>
</evidence>
<evidence type="ECO:0000313" key="10">
    <source>
        <dbReference type="EMBL" id="WFG77339.1"/>
    </source>
</evidence>
<protein>
    <recommendedName>
        <fullName evidence="3">Genome polyprotein</fullName>
    </recommendedName>
</protein>
<dbReference type="GO" id="GO:0019028">
    <property type="term" value="C:viral capsid"/>
    <property type="evidence" value="ECO:0007669"/>
    <property type="project" value="UniProtKB-KW"/>
</dbReference>
<dbReference type="Pfam" id="PF00073">
    <property type="entry name" value="Rhv"/>
    <property type="match status" value="2"/>
</dbReference>